<organism evidence="3 4">
    <name type="scientific">Candidatus Uhrbacteria bacterium GW2011_GWF2_39_13</name>
    <dbReference type="NCBI Taxonomy" id="1618995"/>
    <lineage>
        <taxon>Bacteria</taxon>
        <taxon>Candidatus Uhriibacteriota</taxon>
    </lineage>
</organism>
<dbReference type="InterPro" id="IPR001387">
    <property type="entry name" value="Cro/C1-type_HTH"/>
</dbReference>
<dbReference type="Proteomes" id="UP000033935">
    <property type="component" value="Unassembled WGS sequence"/>
</dbReference>
<dbReference type="SMART" id="SM00530">
    <property type="entry name" value="HTH_XRE"/>
    <property type="match status" value="1"/>
</dbReference>
<dbReference type="InterPro" id="IPR010982">
    <property type="entry name" value="Lambda_DNA-bd_dom_sf"/>
</dbReference>
<reference evidence="3 4" key="1">
    <citation type="journal article" date="2015" name="Nature">
        <title>rRNA introns, odd ribosomes, and small enigmatic genomes across a large radiation of phyla.</title>
        <authorList>
            <person name="Brown C.T."/>
            <person name="Hug L.A."/>
            <person name="Thomas B.C."/>
            <person name="Sharon I."/>
            <person name="Castelle C.J."/>
            <person name="Singh A."/>
            <person name="Wilkins M.J."/>
            <person name="Williams K.H."/>
            <person name="Banfield J.F."/>
        </authorList>
    </citation>
    <scope>NUCLEOTIDE SEQUENCE [LARGE SCALE GENOMIC DNA]</scope>
</reference>
<dbReference type="GO" id="GO:0003677">
    <property type="term" value="F:DNA binding"/>
    <property type="evidence" value="ECO:0007669"/>
    <property type="project" value="UniProtKB-KW"/>
</dbReference>
<protein>
    <recommendedName>
        <fullName evidence="2">HTH cro/C1-type domain-containing protein</fullName>
    </recommendedName>
</protein>
<sequence>MDMKKIGSFIRKIRSEKKITQKQLGERLNVSCQAVSKWERGETLPDTMLLLTLAEILEISVDSLLRGGEPVINYNKNISVMAIKKGIEQLSNLGNLIGKDNTVYKCIVEGINKGMVMDVEECFDDQFKKEALIAEMIVQNIMSGSYVDLTEAHKHFKFDHWKKIVTNYANKHGIK</sequence>
<name>A0A0G0MHB8_9BACT</name>
<gene>
    <name evidence="3" type="ORF">UT30_C0030G0004</name>
</gene>
<dbReference type="PROSITE" id="PS50943">
    <property type="entry name" value="HTH_CROC1"/>
    <property type="match status" value="1"/>
</dbReference>
<proteinExistence type="predicted"/>
<evidence type="ECO:0000259" key="2">
    <source>
        <dbReference type="PROSITE" id="PS50943"/>
    </source>
</evidence>
<dbReference type="PANTHER" id="PTHR46558:SF4">
    <property type="entry name" value="DNA-BIDING PHAGE PROTEIN"/>
    <property type="match status" value="1"/>
</dbReference>
<keyword evidence="1" id="KW-0238">DNA-binding</keyword>
<feature type="domain" description="HTH cro/C1-type" evidence="2">
    <location>
        <begin position="10"/>
        <end position="64"/>
    </location>
</feature>
<comment type="caution">
    <text evidence="3">The sequence shown here is derived from an EMBL/GenBank/DDBJ whole genome shotgun (WGS) entry which is preliminary data.</text>
</comment>
<evidence type="ECO:0000313" key="3">
    <source>
        <dbReference type="EMBL" id="KKR03449.1"/>
    </source>
</evidence>
<dbReference type="Gene3D" id="1.10.260.40">
    <property type="entry name" value="lambda repressor-like DNA-binding domains"/>
    <property type="match status" value="1"/>
</dbReference>
<evidence type="ECO:0000256" key="1">
    <source>
        <dbReference type="ARBA" id="ARBA00023125"/>
    </source>
</evidence>
<dbReference type="SUPFAM" id="SSF47413">
    <property type="entry name" value="lambda repressor-like DNA-binding domains"/>
    <property type="match status" value="1"/>
</dbReference>
<dbReference type="EMBL" id="LBWG01000030">
    <property type="protein sequence ID" value="KKR03449.1"/>
    <property type="molecule type" value="Genomic_DNA"/>
</dbReference>
<dbReference type="AlphaFoldDB" id="A0A0G0MHB8"/>
<dbReference type="Pfam" id="PF01381">
    <property type="entry name" value="HTH_3"/>
    <property type="match status" value="1"/>
</dbReference>
<dbReference type="CDD" id="cd00093">
    <property type="entry name" value="HTH_XRE"/>
    <property type="match status" value="1"/>
</dbReference>
<dbReference type="PANTHER" id="PTHR46558">
    <property type="entry name" value="TRACRIPTIONAL REGULATORY PROTEIN-RELATED-RELATED"/>
    <property type="match status" value="1"/>
</dbReference>
<evidence type="ECO:0000313" key="4">
    <source>
        <dbReference type="Proteomes" id="UP000033935"/>
    </source>
</evidence>
<accession>A0A0G0MHB8</accession>